<reference evidence="4" key="2">
    <citation type="submission" date="2021-04" db="EMBL/GenBank/DDBJ databases">
        <authorList>
            <person name="Gilroy R."/>
        </authorList>
    </citation>
    <scope>NUCLEOTIDE SEQUENCE</scope>
    <source>
        <strain evidence="4">8470</strain>
    </source>
</reference>
<reference evidence="4" key="1">
    <citation type="journal article" date="2021" name="PeerJ">
        <title>Extensive microbial diversity within the chicken gut microbiome revealed by metagenomics and culture.</title>
        <authorList>
            <person name="Gilroy R."/>
            <person name="Ravi A."/>
            <person name="Getino M."/>
            <person name="Pursley I."/>
            <person name="Horton D.L."/>
            <person name="Alikhan N.F."/>
            <person name="Baker D."/>
            <person name="Gharbi K."/>
            <person name="Hall N."/>
            <person name="Watson M."/>
            <person name="Adriaenssens E.M."/>
            <person name="Foster-Nyarko E."/>
            <person name="Jarju S."/>
            <person name="Secka A."/>
            <person name="Antonio M."/>
            <person name="Oren A."/>
            <person name="Chaudhuri R.R."/>
            <person name="La Ragione R."/>
            <person name="Hildebrand F."/>
            <person name="Pallen M.J."/>
        </authorList>
    </citation>
    <scope>NUCLEOTIDE SEQUENCE</scope>
    <source>
        <strain evidence="4">8470</strain>
    </source>
</reference>
<evidence type="ECO:0000256" key="2">
    <source>
        <dbReference type="ARBA" id="ARBA00022679"/>
    </source>
</evidence>
<evidence type="ECO:0000256" key="3">
    <source>
        <dbReference type="ARBA" id="ARBA00023315"/>
    </source>
</evidence>
<dbReference type="PANTHER" id="PTHR36449">
    <property type="entry name" value="ACETYLTRANSFERASE-RELATED"/>
    <property type="match status" value="1"/>
</dbReference>
<organism evidence="4 5">
    <name type="scientific">Candidatus Phocaeicola excrementipullorum</name>
    <dbReference type="NCBI Taxonomy" id="2838731"/>
    <lineage>
        <taxon>Bacteria</taxon>
        <taxon>Pseudomonadati</taxon>
        <taxon>Bacteroidota</taxon>
        <taxon>Bacteroidia</taxon>
        <taxon>Bacteroidales</taxon>
        <taxon>Bacteroidaceae</taxon>
        <taxon>Phocaeicola</taxon>
    </lineage>
</organism>
<dbReference type="EMBL" id="JAHLFJ010000026">
    <property type="protein sequence ID" value="MBU3855418.1"/>
    <property type="molecule type" value="Genomic_DNA"/>
</dbReference>
<keyword evidence="3" id="KW-0012">Acyltransferase</keyword>
<dbReference type="PANTHER" id="PTHR36449:SF1">
    <property type="entry name" value="ACETYLTRANSFERASE"/>
    <property type="match status" value="1"/>
</dbReference>
<dbReference type="AlphaFoldDB" id="A0A948X4P7"/>
<protein>
    <submittedName>
        <fullName evidence="4">GNAT family N-acetyltransferase</fullName>
    </submittedName>
</protein>
<sequence>MKIDYEQLRVRKLSPAEHIDSFDCGDEDLNSFILEEAPLYRKALLAVTYVVEDSESGKVLAYFSLANDKVSLSDFESKTEFNRFRKHRFVNEKRLKSYPAGKLCRLAVDNVAKSLHLGSYLVKFIKSYFVADNKTGCRFLTVDAYADAIPFYLKNGFIPLNEDDAGQTTRLLFFDLNDIDETE</sequence>
<accession>A0A948X4P7</accession>
<evidence type="ECO:0000256" key="1">
    <source>
        <dbReference type="ARBA" id="ARBA00022649"/>
    </source>
</evidence>
<dbReference type="SUPFAM" id="SSF55729">
    <property type="entry name" value="Acyl-CoA N-acyltransferases (Nat)"/>
    <property type="match status" value="1"/>
</dbReference>
<dbReference type="Gene3D" id="3.40.630.30">
    <property type="match status" value="1"/>
</dbReference>
<dbReference type="Proteomes" id="UP000784286">
    <property type="component" value="Unassembled WGS sequence"/>
</dbReference>
<evidence type="ECO:0000313" key="5">
    <source>
        <dbReference type="Proteomes" id="UP000784286"/>
    </source>
</evidence>
<name>A0A948X4P7_9BACT</name>
<keyword evidence="1" id="KW-1277">Toxin-antitoxin system</keyword>
<evidence type="ECO:0000313" key="4">
    <source>
        <dbReference type="EMBL" id="MBU3855418.1"/>
    </source>
</evidence>
<comment type="caution">
    <text evidence="4">The sequence shown here is derived from an EMBL/GenBank/DDBJ whole genome shotgun (WGS) entry which is preliminary data.</text>
</comment>
<keyword evidence="2" id="KW-0808">Transferase</keyword>
<dbReference type="GO" id="GO:0016747">
    <property type="term" value="F:acyltransferase activity, transferring groups other than amino-acyl groups"/>
    <property type="evidence" value="ECO:0007669"/>
    <property type="project" value="InterPro"/>
</dbReference>
<dbReference type="InterPro" id="IPR016181">
    <property type="entry name" value="Acyl_CoA_acyltransferase"/>
</dbReference>
<gene>
    <name evidence="4" type="ORF">H9928_02470</name>
</gene>
<proteinExistence type="predicted"/>